<sequence length="158" mass="17449">MSRLYRISILAFPILVLTAIAGCSADPTVEEKIEAARDYIETSNYEPAQTICDRLRTQLYDNPVSANATTLAELSLLYMRLADADDRQDNIGLAYSCYEEAFRMDSASAAAYYTNTSVDDLPLVSILNSIASIASRRGKIQDYTDEPDSVSVNMSTNH</sequence>
<proteinExistence type="predicted"/>
<protein>
    <submittedName>
        <fullName evidence="1">Uncharacterized protein</fullName>
    </submittedName>
</protein>
<reference evidence="1" key="1">
    <citation type="submission" date="2019-04" db="EMBL/GenBank/DDBJ databases">
        <title>Microbes associate with the intestines of laboratory mice.</title>
        <authorList>
            <person name="Navarre W."/>
            <person name="Wong E."/>
            <person name="Huang K.C."/>
            <person name="Tropini C."/>
            <person name="Ng K."/>
            <person name="Yu B."/>
        </authorList>
    </citation>
    <scope>NUCLEOTIDE SEQUENCE</scope>
    <source>
        <strain evidence="1">NM86_A22</strain>
    </source>
</reference>
<organism evidence="1 2">
    <name type="scientific">Muribaculum caecicola</name>
    <dbReference type="NCBI Taxonomy" id="3038144"/>
    <lineage>
        <taxon>Bacteria</taxon>
        <taxon>Pseudomonadati</taxon>
        <taxon>Bacteroidota</taxon>
        <taxon>Bacteroidia</taxon>
        <taxon>Bacteroidales</taxon>
        <taxon>Muribaculaceae</taxon>
        <taxon>Muribaculum</taxon>
    </lineage>
</organism>
<dbReference type="EMBL" id="SSTG01000061">
    <property type="protein sequence ID" value="THG51455.1"/>
    <property type="molecule type" value="Genomic_DNA"/>
</dbReference>
<dbReference type="Proteomes" id="UP000305401">
    <property type="component" value="Unassembled WGS sequence"/>
</dbReference>
<evidence type="ECO:0000313" key="1">
    <source>
        <dbReference type="EMBL" id="THG51455.1"/>
    </source>
</evidence>
<evidence type="ECO:0000313" key="2">
    <source>
        <dbReference type="Proteomes" id="UP000305401"/>
    </source>
</evidence>
<comment type="caution">
    <text evidence="1">The sequence shown here is derived from an EMBL/GenBank/DDBJ whole genome shotgun (WGS) entry which is preliminary data.</text>
</comment>
<keyword evidence="2" id="KW-1185">Reference proteome</keyword>
<name>A0AC61S5Z8_9BACT</name>
<gene>
    <name evidence="1" type="ORF">E5990_06090</name>
</gene>
<accession>A0AC61S5Z8</accession>